<evidence type="ECO:0000313" key="3">
    <source>
        <dbReference type="Proteomes" id="UP000887574"/>
    </source>
</evidence>
<sequence length="229" mass="25154">MEEEEEKLETTTSPTSSSSSFAVDSGHQTTVETSLLSSLLQGVNGNATHLDSQTNLDRRRFRVRVVCGILLVLFLLSLLFALCNLPEGCLSRSLRYRLAQLHSYFFFNPAYKQQKSSTGSVLTSTISSLATKSDKNAKVNPVLPPISPCCNRTGGFIFKKALLTSDFSNSPQHRGLAAPVHIVSVDKRPTRDAAEPAYFSLDFLPEPPSISPNKIHELNMAFNNVTYGI</sequence>
<keyword evidence="3" id="KW-1185">Reference proteome</keyword>
<feature type="transmembrane region" description="Helical" evidence="2">
    <location>
        <begin position="63"/>
        <end position="82"/>
    </location>
</feature>
<evidence type="ECO:0000256" key="2">
    <source>
        <dbReference type="SAM" id="Phobius"/>
    </source>
</evidence>
<keyword evidence="2" id="KW-0812">Transmembrane</keyword>
<dbReference type="WBParaSite" id="jg2759">
    <property type="protein sequence ID" value="jg2759"/>
    <property type="gene ID" value="jg2759"/>
</dbReference>
<feature type="compositionally biased region" description="Low complexity" evidence="1">
    <location>
        <begin position="10"/>
        <end position="20"/>
    </location>
</feature>
<organism evidence="3 4">
    <name type="scientific">Ditylenchus dipsaci</name>
    <dbReference type="NCBI Taxonomy" id="166011"/>
    <lineage>
        <taxon>Eukaryota</taxon>
        <taxon>Metazoa</taxon>
        <taxon>Ecdysozoa</taxon>
        <taxon>Nematoda</taxon>
        <taxon>Chromadorea</taxon>
        <taxon>Rhabditida</taxon>
        <taxon>Tylenchina</taxon>
        <taxon>Tylenchomorpha</taxon>
        <taxon>Sphaerularioidea</taxon>
        <taxon>Anguinidae</taxon>
        <taxon>Anguininae</taxon>
        <taxon>Ditylenchus</taxon>
    </lineage>
</organism>
<accession>A0A915E750</accession>
<keyword evidence="2" id="KW-1133">Transmembrane helix</keyword>
<evidence type="ECO:0000256" key="1">
    <source>
        <dbReference type="SAM" id="MobiDB-lite"/>
    </source>
</evidence>
<feature type="region of interest" description="Disordered" evidence="1">
    <location>
        <begin position="1"/>
        <end position="25"/>
    </location>
</feature>
<keyword evidence="2" id="KW-0472">Membrane</keyword>
<name>A0A915E750_9BILA</name>
<proteinExistence type="predicted"/>
<dbReference type="Proteomes" id="UP000887574">
    <property type="component" value="Unplaced"/>
</dbReference>
<reference evidence="4" key="1">
    <citation type="submission" date="2022-11" db="UniProtKB">
        <authorList>
            <consortium name="WormBaseParasite"/>
        </authorList>
    </citation>
    <scope>IDENTIFICATION</scope>
</reference>
<dbReference type="AlphaFoldDB" id="A0A915E750"/>
<protein>
    <submittedName>
        <fullName evidence="4">Uncharacterized protein</fullName>
    </submittedName>
</protein>
<evidence type="ECO:0000313" key="4">
    <source>
        <dbReference type="WBParaSite" id="jg2759"/>
    </source>
</evidence>